<comment type="caution">
    <text evidence="1">The sequence shown here is derived from an EMBL/GenBank/DDBJ whole genome shotgun (WGS) entry which is preliminary data.</text>
</comment>
<proteinExistence type="predicted"/>
<dbReference type="OrthoDB" id="5505223at2"/>
<dbReference type="Proteomes" id="UP000321046">
    <property type="component" value="Unassembled WGS sequence"/>
</dbReference>
<reference evidence="1 2" key="1">
    <citation type="submission" date="2019-08" db="EMBL/GenBank/DDBJ databases">
        <title>Bradymonadales sp. TMQ2.</title>
        <authorList>
            <person name="Liang Q."/>
        </authorList>
    </citation>
    <scope>NUCLEOTIDE SEQUENCE [LARGE SCALE GENOMIC DNA]</scope>
    <source>
        <strain evidence="1 2">TMQ2</strain>
    </source>
</reference>
<dbReference type="RefSeq" id="WP_146977372.1">
    <property type="nucleotide sequence ID" value="NZ_VOSL01000146.1"/>
</dbReference>
<evidence type="ECO:0000313" key="2">
    <source>
        <dbReference type="Proteomes" id="UP000321046"/>
    </source>
</evidence>
<gene>
    <name evidence="1" type="ORF">FRC96_20445</name>
</gene>
<name>A0A5C6X573_9DELT</name>
<dbReference type="EMBL" id="VOSL01000146">
    <property type="protein sequence ID" value="TXD31680.1"/>
    <property type="molecule type" value="Genomic_DNA"/>
</dbReference>
<dbReference type="AlphaFoldDB" id="A0A5C6X573"/>
<organism evidence="1 2">
    <name type="scientific">Lujinxingia vulgaris</name>
    <dbReference type="NCBI Taxonomy" id="2600176"/>
    <lineage>
        <taxon>Bacteria</taxon>
        <taxon>Deltaproteobacteria</taxon>
        <taxon>Bradymonadales</taxon>
        <taxon>Lujinxingiaceae</taxon>
        <taxon>Lujinxingia</taxon>
    </lineage>
</organism>
<accession>A0A5C6X573</accession>
<protein>
    <submittedName>
        <fullName evidence="1">Uncharacterized protein</fullName>
    </submittedName>
</protein>
<evidence type="ECO:0000313" key="1">
    <source>
        <dbReference type="EMBL" id="TXD31680.1"/>
    </source>
</evidence>
<sequence>MSKSHRAHQAGPLLGAGLLLLAGGLSVATQVIVPANAPSDDAWERAADVVVESARPEDAIRIEPTWSESVMVHLGPVGNLLHRHHDPQIEDFQGIERVWVIAEADRAEDGAARLPPGSERVSSERLGEVRVDLYALASETQLGPSLLTRLPEAQVEHVSADGERATRCRRWDARRQRWMCPGGHYVGSELLEVGDDPRRCAWAHALKDGEVLRVSFPADVLQNDDDAGARWLRLRAGVDLRGARHERAQALTYRVLIGEEEVLSRTLEKFDASWMAHTLDLQTLSGEKELRLEIRADAPEAHGRRFCFNGWVVDDARAQLLKDHSGSVESSSSK</sequence>